<dbReference type="PIRSF" id="PIRSF000239">
    <property type="entry name" value="AHPC"/>
    <property type="match status" value="1"/>
</dbReference>
<evidence type="ECO:0000313" key="15">
    <source>
        <dbReference type="Proteomes" id="UP000183245"/>
    </source>
</evidence>
<accession>A0A1J5ITC3</accession>
<comment type="catalytic activity">
    <reaction evidence="11">
        <text>a hydroperoxide + [thioredoxin]-dithiol = an alcohol + [thioredoxin]-disulfide + H2O</text>
        <dbReference type="Rhea" id="RHEA:62620"/>
        <dbReference type="Rhea" id="RHEA-COMP:10698"/>
        <dbReference type="Rhea" id="RHEA-COMP:10700"/>
        <dbReference type="ChEBI" id="CHEBI:15377"/>
        <dbReference type="ChEBI" id="CHEBI:29950"/>
        <dbReference type="ChEBI" id="CHEBI:30879"/>
        <dbReference type="ChEBI" id="CHEBI:35924"/>
        <dbReference type="ChEBI" id="CHEBI:50058"/>
        <dbReference type="EC" id="1.11.1.24"/>
    </reaction>
</comment>
<feature type="active site" description="Cysteine sulfenic acid (-SOH) intermediate; for peroxidase activity" evidence="12">
    <location>
        <position position="45"/>
    </location>
</feature>
<reference evidence="14 15" key="1">
    <citation type="journal article" date="2016" name="Environ. Microbiol.">
        <title>Genomic resolution of a cold subsurface aquifer community provides metabolic insights for novel microbes adapted to high CO concentrations.</title>
        <authorList>
            <person name="Probst A.J."/>
            <person name="Castelle C.J."/>
            <person name="Singh A."/>
            <person name="Brown C.T."/>
            <person name="Anantharaman K."/>
            <person name="Sharon I."/>
            <person name="Hug L.A."/>
            <person name="Burstein D."/>
            <person name="Emerson J.B."/>
            <person name="Thomas B.C."/>
            <person name="Banfield J.F."/>
        </authorList>
    </citation>
    <scope>NUCLEOTIDE SEQUENCE [LARGE SCALE GENOMIC DNA]</scope>
    <source>
        <strain evidence="14">CG2_30_54_11</strain>
    </source>
</reference>
<evidence type="ECO:0000256" key="4">
    <source>
        <dbReference type="ARBA" id="ARBA00022559"/>
    </source>
</evidence>
<dbReference type="InterPro" id="IPR036249">
    <property type="entry name" value="Thioredoxin-like_sf"/>
</dbReference>
<dbReference type="PANTHER" id="PTHR42801:SF4">
    <property type="entry name" value="AHPC_TSA FAMILY PROTEIN"/>
    <property type="match status" value="1"/>
</dbReference>
<dbReference type="InterPro" id="IPR013766">
    <property type="entry name" value="Thioredoxin_domain"/>
</dbReference>
<dbReference type="Gene3D" id="3.40.30.10">
    <property type="entry name" value="Glutaredoxin"/>
    <property type="match status" value="1"/>
</dbReference>
<dbReference type="GO" id="GO:0008379">
    <property type="term" value="F:thioredoxin peroxidase activity"/>
    <property type="evidence" value="ECO:0007669"/>
    <property type="project" value="TreeGrafter"/>
</dbReference>
<evidence type="ECO:0000256" key="3">
    <source>
        <dbReference type="ARBA" id="ARBA00013017"/>
    </source>
</evidence>
<organism evidence="14 15">
    <name type="scientific">Candidatus Wirthbacteria bacterium CG2_30_54_11</name>
    <dbReference type="NCBI Taxonomy" id="1817892"/>
    <lineage>
        <taxon>Bacteria</taxon>
        <taxon>Candidatus Wirthbacteria</taxon>
    </lineage>
</organism>
<dbReference type="AlphaFoldDB" id="A0A1J5ITC3"/>
<dbReference type="InterPro" id="IPR000866">
    <property type="entry name" value="AhpC/TSA"/>
</dbReference>
<dbReference type="Proteomes" id="UP000183245">
    <property type="component" value="Unassembled WGS sequence"/>
</dbReference>
<keyword evidence="4" id="KW-0575">Peroxidase</keyword>
<evidence type="ECO:0000256" key="9">
    <source>
        <dbReference type="ARBA" id="ARBA00032824"/>
    </source>
</evidence>
<proteinExistence type="inferred from homology"/>
<dbReference type="EC" id="1.11.1.24" evidence="3"/>
<evidence type="ECO:0000256" key="2">
    <source>
        <dbReference type="ARBA" id="ARBA00011245"/>
    </source>
</evidence>
<dbReference type="GO" id="GO:0034599">
    <property type="term" value="P:cellular response to oxidative stress"/>
    <property type="evidence" value="ECO:0007669"/>
    <property type="project" value="TreeGrafter"/>
</dbReference>
<dbReference type="STRING" id="1817892.AUK40_02735"/>
<dbReference type="InterPro" id="IPR050924">
    <property type="entry name" value="Peroxiredoxin_BCP/PrxQ"/>
</dbReference>
<name>A0A1J5ITC3_9BACT</name>
<evidence type="ECO:0000256" key="1">
    <source>
        <dbReference type="ARBA" id="ARBA00003330"/>
    </source>
</evidence>
<gene>
    <name evidence="14" type="ORF">AUK40_02735</name>
</gene>
<evidence type="ECO:0000259" key="13">
    <source>
        <dbReference type="PROSITE" id="PS51352"/>
    </source>
</evidence>
<dbReference type="CDD" id="cd03017">
    <property type="entry name" value="PRX_BCP"/>
    <property type="match status" value="1"/>
</dbReference>
<comment type="subunit">
    <text evidence="2">Monomer.</text>
</comment>
<evidence type="ECO:0000256" key="11">
    <source>
        <dbReference type="ARBA" id="ARBA00049091"/>
    </source>
</evidence>
<evidence type="ECO:0000256" key="7">
    <source>
        <dbReference type="ARBA" id="ARBA00023157"/>
    </source>
</evidence>
<comment type="similarity">
    <text evidence="10">Belongs to the peroxiredoxin family. BCP/PrxQ subfamily.</text>
</comment>
<comment type="caution">
    <text evidence="14">The sequence shown here is derived from an EMBL/GenBank/DDBJ whole genome shotgun (WGS) entry which is preliminary data.</text>
</comment>
<evidence type="ECO:0000256" key="5">
    <source>
        <dbReference type="ARBA" id="ARBA00022862"/>
    </source>
</evidence>
<evidence type="ECO:0000256" key="10">
    <source>
        <dbReference type="ARBA" id="ARBA00038489"/>
    </source>
</evidence>
<sequence>MKLKTGDTAPLFTLKDQTGKTHTLSQYLGKWVLLYFYPKDDTPGCTVEACSIRDSWGAFGSLNAVVLGVSVDSVASHAKFVEKFELPFTLLADEYKQVVKMYDVQKALGLVAARNSFLIDPTGKIAKVYEAVKPEQHAAEVLADIRELQKSR</sequence>
<dbReference type="GO" id="GO:0005737">
    <property type="term" value="C:cytoplasm"/>
    <property type="evidence" value="ECO:0007669"/>
    <property type="project" value="TreeGrafter"/>
</dbReference>
<dbReference type="InterPro" id="IPR024706">
    <property type="entry name" value="Peroxiredoxin_AhpC-typ"/>
</dbReference>
<evidence type="ECO:0000256" key="8">
    <source>
        <dbReference type="ARBA" id="ARBA00023284"/>
    </source>
</evidence>
<keyword evidence="7" id="KW-1015">Disulfide bond</keyword>
<dbReference type="FunFam" id="3.40.30.10:FF:000007">
    <property type="entry name" value="Thioredoxin-dependent thiol peroxidase"/>
    <property type="match status" value="1"/>
</dbReference>
<protein>
    <recommendedName>
        <fullName evidence="3">thioredoxin-dependent peroxiredoxin</fullName>
        <ecNumber evidence="3">1.11.1.24</ecNumber>
    </recommendedName>
    <alternativeName>
        <fullName evidence="9">Thioredoxin peroxidase</fullName>
    </alternativeName>
</protein>
<keyword evidence="6" id="KW-0560">Oxidoreductase</keyword>
<dbReference type="EMBL" id="MNZT01000050">
    <property type="protein sequence ID" value="OIP97650.1"/>
    <property type="molecule type" value="Genomic_DNA"/>
</dbReference>
<evidence type="ECO:0000256" key="12">
    <source>
        <dbReference type="PIRSR" id="PIRSR000239-1"/>
    </source>
</evidence>
<evidence type="ECO:0000313" key="14">
    <source>
        <dbReference type="EMBL" id="OIP97650.1"/>
    </source>
</evidence>
<dbReference type="PANTHER" id="PTHR42801">
    <property type="entry name" value="THIOREDOXIN-DEPENDENT PEROXIDE REDUCTASE"/>
    <property type="match status" value="1"/>
</dbReference>
<dbReference type="SUPFAM" id="SSF52833">
    <property type="entry name" value="Thioredoxin-like"/>
    <property type="match status" value="1"/>
</dbReference>
<keyword evidence="8" id="KW-0676">Redox-active center</keyword>
<keyword evidence="5" id="KW-0049">Antioxidant</keyword>
<dbReference type="GO" id="GO:0045454">
    <property type="term" value="P:cell redox homeostasis"/>
    <property type="evidence" value="ECO:0007669"/>
    <property type="project" value="TreeGrafter"/>
</dbReference>
<evidence type="ECO:0000256" key="6">
    <source>
        <dbReference type="ARBA" id="ARBA00023002"/>
    </source>
</evidence>
<dbReference type="Pfam" id="PF00578">
    <property type="entry name" value="AhpC-TSA"/>
    <property type="match status" value="1"/>
</dbReference>
<comment type="function">
    <text evidence="1">Thiol-specific peroxidase that catalyzes the reduction of hydrogen peroxide and organic hydroperoxides to water and alcohols, respectively. Plays a role in cell protection against oxidative stress by detoxifying peroxides and as sensor of hydrogen peroxide-mediated signaling events.</text>
</comment>
<dbReference type="PROSITE" id="PS51352">
    <property type="entry name" value="THIOREDOXIN_2"/>
    <property type="match status" value="1"/>
</dbReference>
<feature type="domain" description="Thioredoxin" evidence="13">
    <location>
        <begin position="3"/>
        <end position="150"/>
    </location>
</feature>